<dbReference type="InterPro" id="IPR007709">
    <property type="entry name" value="N-FG_amidohydro"/>
</dbReference>
<comment type="caution">
    <text evidence="1">The sequence shown here is derived from an EMBL/GenBank/DDBJ whole genome shotgun (WGS) entry which is preliminary data.</text>
</comment>
<dbReference type="Pfam" id="PF05013">
    <property type="entry name" value="FGase"/>
    <property type="match status" value="1"/>
</dbReference>
<reference evidence="1 2" key="1">
    <citation type="submission" date="2015-12" db="EMBL/GenBank/DDBJ databases">
        <authorList>
            <person name="Shamseldin A."/>
            <person name="Moawad H."/>
            <person name="Abd El-Rahim W.M."/>
            <person name="Sadowsky M.J."/>
        </authorList>
    </citation>
    <scope>NUCLEOTIDE SEQUENCE [LARGE SCALE GENOMIC DNA]</scope>
    <source>
        <strain evidence="1 2">JC234</strain>
    </source>
</reference>
<protein>
    <submittedName>
        <fullName evidence="1">N-formylglutamate amidohydrolase</fullName>
    </submittedName>
</protein>
<dbReference type="OrthoDB" id="9815326at2"/>
<accession>A0A1C1YXD3</accession>
<gene>
    <name evidence="1" type="ORF">AWJ14_15920</name>
</gene>
<dbReference type="Gene3D" id="3.40.630.40">
    <property type="entry name" value="Zn-dependent exopeptidases"/>
    <property type="match status" value="1"/>
</dbReference>
<dbReference type="STRING" id="1480615.AWJ14_15920"/>
<evidence type="ECO:0000313" key="1">
    <source>
        <dbReference type="EMBL" id="OCW58135.1"/>
    </source>
</evidence>
<keyword evidence="1" id="KW-0378">Hydrolase</keyword>
<dbReference type="GO" id="GO:0016787">
    <property type="term" value="F:hydrolase activity"/>
    <property type="evidence" value="ECO:0007669"/>
    <property type="project" value="UniProtKB-KW"/>
</dbReference>
<dbReference type="RefSeq" id="WP_066177337.1">
    <property type="nucleotide sequence ID" value="NZ_LQZT01000010.1"/>
</dbReference>
<dbReference type="AlphaFoldDB" id="A0A1C1YXD3"/>
<name>A0A1C1YXD3_9HYPH</name>
<dbReference type="EMBL" id="LQZT01000010">
    <property type="protein sequence ID" value="OCW58135.1"/>
    <property type="molecule type" value="Genomic_DNA"/>
</dbReference>
<dbReference type="PIRSF" id="PIRSF029730">
    <property type="entry name" value="UCP029730"/>
    <property type="match status" value="1"/>
</dbReference>
<dbReference type="SUPFAM" id="SSF53187">
    <property type="entry name" value="Zn-dependent exopeptidases"/>
    <property type="match status" value="1"/>
</dbReference>
<organism evidence="1 2">
    <name type="scientific">Hoeflea olei</name>
    <dbReference type="NCBI Taxonomy" id="1480615"/>
    <lineage>
        <taxon>Bacteria</taxon>
        <taxon>Pseudomonadati</taxon>
        <taxon>Pseudomonadota</taxon>
        <taxon>Alphaproteobacteria</taxon>
        <taxon>Hyphomicrobiales</taxon>
        <taxon>Rhizobiaceae</taxon>
        <taxon>Hoeflea</taxon>
    </lineage>
</organism>
<sequence length="264" mass="28909">MQRDVLLEPSEGPAFAVRRPSGTSDVVLVCEHASKTMPVALKTLGLDTAALESHIAWDIGAARVAERLSDQLDATLVMQRFSRLAYDCNRPPEAPDAFPARSEVFEVPGNRGLNAEERARRTEALYIPFHAAIDQLLDARLAAGRNLVLVTVHSFTPVYYGKPRDGHLGILHDADSRLADAMLAVSAETGLAGVSRNYPYGPEDGVTHTLIRHGLTRQIANVMLEIRNDLIAEEAGQALWADRIETLLRGALDRLDHEGGRRHA</sequence>
<proteinExistence type="predicted"/>
<dbReference type="Proteomes" id="UP000094795">
    <property type="component" value="Unassembled WGS sequence"/>
</dbReference>
<dbReference type="InterPro" id="IPR011227">
    <property type="entry name" value="UCP029730"/>
</dbReference>
<evidence type="ECO:0000313" key="2">
    <source>
        <dbReference type="Proteomes" id="UP000094795"/>
    </source>
</evidence>
<keyword evidence="2" id="KW-1185">Reference proteome</keyword>